<name>I1CDP2_RHIO9</name>
<organism evidence="1 2">
    <name type="scientific">Rhizopus delemar (strain RA 99-880 / ATCC MYA-4621 / FGSC 9543 / NRRL 43880)</name>
    <name type="common">Mucormycosis agent</name>
    <name type="synonym">Rhizopus arrhizus var. delemar</name>
    <dbReference type="NCBI Taxonomy" id="246409"/>
    <lineage>
        <taxon>Eukaryota</taxon>
        <taxon>Fungi</taxon>
        <taxon>Fungi incertae sedis</taxon>
        <taxon>Mucoromycota</taxon>
        <taxon>Mucoromycotina</taxon>
        <taxon>Mucoromycetes</taxon>
        <taxon>Mucorales</taxon>
        <taxon>Mucorineae</taxon>
        <taxon>Rhizopodaceae</taxon>
        <taxon>Rhizopus</taxon>
    </lineage>
</organism>
<dbReference type="Proteomes" id="UP000009138">
    <property type="component" value="Unassembled WGS sequence"/>
</dbReference>
<accession>I1CDP2</accession>
<protein>
    <recommendedName>
        <fullName evidence="3">Transposase Tc1-like domain-containing protein</fullName>
    </recommendedName>
</protein>
<dbReference type="InterPro" id="IPR036397">
    <property type="entry name" value="RNaseH_sf"/>
</dbReference>
<reference evidence="1 2" key="1">
    <citation type="journal article" date="2009" name="PLoS Genet.">
        <title>Genomic analysis of the basal lineage fungus Rhizopus oryzae reveals a whole-genome duplication.</title>
        <authorList>
            <person name="Ma L.-J."/>
            <person name="Ibrahim A.S."/>
            <person name="Skory C."/>
            <person name="Grabherr M.G."/>
            <person name="Burger G."/>
            <person name="Butler M."/>
            <person name="Elias M."/>
            <person name="Idnurm A."/>
            <person name="Lang B.F."/>
            <person name="Sone T."/>
            <person name="Abe A."/>
            <person name="Calvo S.E."/>
            <person name="Corrochano L.M."/>
            <person name="Engels R."/>
            <person name="Fu J."/>
            <person name="Hansberg W."/>
            <person name="Kim J.-M."/>
            <person name="Kodira C.D."/>
            <person name="Koehrsen M.J."/>
            <person name="Liu B."/>
            <person name="Miranda-Saavedra D."/>
            <person name="O'Leary S."/>
            <person name="Ortiz-Castellanos L."/>
            <person name="Poulter R."/>
            <person name="Rodriguez-Romero J."/>
            <person name="Ruiz-Herrera J."/>
            <person name="Shen Y.-Q."/>
            <person name="Zeng Q."/>
            <person name="Galagan J."/>
            <person name="Birren B.W."/>
            <person name="Cuomo C.A."/>
            <person name="Wickes B.L."/>
        </authorList>
    </citation>
    <scope>NUCLEOTIDE SEQUENCE [LARGE SCALE GENOMIC DNA]</scope>
    <source>
        <strain evidence="2">RA 99-880 / ATCC MYA-4621 / FGSC 9543 / NRRL 43880</strain>
    </source>
</reference>
<evidence type="ECO:0008006" key="3">
    <source>
        <dbReference type="Google" id="ProtNLM"/>
    </source>
</evidence>
<dbReference type="AlphaFoldDB" id="I1CDP2"/>
<sequence length="146" mass="17015">MARTISKSVQNQIQLLLASNMTYEQVMERIPGLKKSTLGRQVIKGEFKTAKAAHQYLNGLGYTIGYFGVLKLLKSMNFRAKIKAKKPLLSKQYKERRLAWAMAHKVWITDDWRRMVFIDETKVNVFGSDGCKYYWSRPDYALQPHH</sequence>
<dbReference type="GO" id="GO:0003676">
    <property type="term" value="F:nucleic acid binding"/>
    <property type="evidence" value="ECO:0007669"/>
    <property type="project" value="InterPro"/>
</dbReference>
<dbReference type="STRING" id="246409.I1CDP2"/>
<evidence type="ECO:0000313" key="2">
    <source>
        <dbReference type="Proteomes" id="UP000009138"/>
    </source>
</evidence>
<keyword evidence="2" id="KW-1185">Reference proteome</keyword>
<dbReference type="EMBL" id="CH476740">
    <property type="protein sequence ID" value="EIE86572.1"/>
    <property type="molecule type" value="Genomic_DNA"/>
</dbReference>
<gene>
    <name evidence="1" type="ORF">RO3G_11283</name>
</gene>
<dbReference type="Gene3D" id="3.30.420.10">
    <property type="entry name" value="Ribonuclease H-like superfamily/Ribonuclease H"/>
    <property type="match status" value="1"/>
</dbReference>
<dbReference type="RefSeq" id="XP_067521968.1">
    <property type="nucleotide sequence ID" value="XM_067665867.1"/>
</dbReference>
<dbReference type="InParanoid" id="I1CDP2"/>
<evidence type="ECO:0000313" key="1">
    <source>
        <dbReference type="EMBL" id="EIE86572.1"/>
    </source>
</evidence>
<proteinExistence type="predicted"/>
<dbReference type="VEuPathDB" id="FungiDB:RO3G_11283"/>
<dbReference type="GeneID" id="93618248"/>
<dbReference type="OrthoDB" id="2205746at2759"/>